<name>A0A428S527_9HYPO</name>
<protein>
    <recommendedName>
        <fullName evidence="7">Major facilitator superfamily (MFS) profile domain-containing protein</fullName>
    </recommendedName>
</protein>
<proteinExistence type="inferred from homology"/>
<feature type="domain" description="Major facilitator superfamily (MFS) profile" evidence="7">
    <location>
        <begin position="1"/>
        <end position="260"/>
    </location>
</feature>
<dbReference type="InterPro" id="IPR050360">
    <property type="entry name" value="MFS_Sugar_Transporters"/>
</dbReference>
<evidence type="ECO:0000313" key="9">
    <source>
        <dbReference type="Proteomes" id="UP000287144"/>
    </source>
</evidence>
<evidence type="ECO:0000256" key="2">
    <source>
        <dbReference type="ARBA" id="ARBA00010992"/>
    </source>
</evidence>
<keyword evidence="3 6" id="KW-0812">Transmembrane</keyword>
<feature type="transmembrane region" description="Helical" evidence="6">
    <location>
        <begin position="90"/>
        <end position="110"/>
    </location>
</feature>
<sequence>MRRCPHFTRTQLSQLQFSSFKTPFALSTENKSSNIFLSSSFPPPLSSWQSRPRRSWKSAGSGPPIAGLAIGSLISGIIGNKLGRINTFRVSSYISIVGIIIQSTSISSYWQLTVGRIVNSLSLGIIANTVPAYLAEVSPLFIRGTLVNAYQFSIGVGAVLINTANWGMHSRTDQWAYRLVIMLQIVQPIFFIAGSFFIPESPRWLLGKSRQEEALSAMETLRSGTPRDQLEREVNLIAAAAEENKALFNDLLHRLSRLQL</sequence>
<evidence type="ECO:0000256" key="3">
    <source>
        <dbReference type="ARBA" id="ARBA00022692"/>
    </source>
</evidence>
<evidence type="ECO:0000256" key="5">
    <source>
        <dbReference type="ARBA" id="ARBA00023136"/>
    </source>
</evidence>
<dbReference type="Gene3D" id="1.20.1250.20">
    <property type="entry name" value="MFS general substrate transporter like domains"/>
    <property type="match status" value="1"/>
</dbReference>
<evidence type="ECO:0000256" key="6">
    <source>
        <dbReference type="SAM" id="Phobius"/>
    </source>
</evidence>
<organism evidence="8 9">
    <name type="scientific">Fusarium oligoseptatum</name>
    <dbReference type="NCBI Taxonomy" id="2604345"/>
    <lineage>
        <taxon>Eukaryota</taxon>
        <taxon>Fungi</taxon>
        <taxon>Dikarya</taxon>
        <taxon>Ascomycota</taxon>
        <taxon>Pezizomycotina</taxon>
        <taxon>Sordariomycetes</taxon>
        <taxon>Hypocreomycetidae</taxon>
        <taxon>Hypocreales</taxon>
        <taxon>Nectriaceae</taxon>
        <taxon>Fusarium</taxon>
        <taxon>Fusarium solani species complex</taxon>
    </lineage>
</organism>
<dbReference type="InterPro" id="IPR005828">
    <property type="entry name" value="MFS_sugar_transport-like"/>
</dbReference>
<evidence type="ECO:0000313" key="8">
    <source>
        <dbReference type="EMBL" id="RSL84931.1"/>
    </source>
</evidence>
<dbReference type="STRING" id="1325735.A0A428S527"/>
<reference evidence="8 9" key="1">
    <citation type="submission" date="2017-06" db="EMBL/GenBank/DDBJ databases">
        <title>Comparative genomic analysis of Ambrosia Fusariam Clade fungi.</title>
        <authorList>
            <person name="Stajich J.E."/>
            <person name="Carrillo J."/>
            <person name="Kijimoto T."/>
            <person name="Eskalen A."/>
            <person name="O'Donnell K."/>
            <person name="Kasson M."/>
        </authorList>
    </citation>
    <scope>NUCLEOTIDE SEQUENCE [LARGE SCALE GENOMIC DNA]</scope>
    <source>
        <strain evidence="8 9">NRRL62579</strain>
    </source>
</reference>
<comment type="caution">
    <text evidence="8">The sequence shown here is derived from an EMBL/GenBank/DDBJ whole genome shotgun (WGS) entry which is preliminary data.</text>
</comment>
<accession>A0A428S527</accession>
<evidence type="ECO:0000259" key="7">
    <source>
        <dbReference type="PROSITE" id="PS50850"/>
    </source>
</evidence>
<keyword evidence="9" id="KW-1185">Reference proteome</keyword>
<feature type="transmembrane region" description="Helical" evidence="6">
    <location>
        <begin position="140"/>
        <end position="163"/>
    </location>
</feature>
<comment type="similarity">
    <text evidence="2">Belongs to the major facilitator superfamily. Sugar transporter (TC 2.A.1.1) family.</text>
</comment>
<evidence type="ECO:0000256" key="1">
    <source>
        <dbReference type="ARBA" id="ARBA00004141"/>
    </source>
</evidence>
<dbReference type="SUPFAM" id="SSF103473">
    <property type="entry name" value="MFS general substrate transporter"/>
    <property type="match status" value="1"/>
</dbReference>
<dbReference type="AlphaFoldDB" id="A0A428S527"/>
<dbReference type="PANTHER" id="PTHR48022:SF2">
    <property type="entry name" value="PLASTIDIC GLUCOSE TRANSPORTER 4"/>
    <property type="match status" value="1"/>
</dbReference>
<dbReference type="Proteomes" id="UP000287144">
    <property type="component" value="Unassembled WGS sequence"/>
</dbReference>
<dbReference type="Pfam" id="PF00083">
    <property type="entry name" value="Sugar_tr"/>
    <property type="match status" value="1"/>
</dbReference>
<dbReference type="PANTHER" id="PTHR48022">
    <property type="entry name" value="PLASTIDIC GLUCOSE TRANSPORTER 4"/>
    <property type="match status" value="1"/>
</dbReference>
<dbReference type="GO" id="GO:0005351">
    <property type="term" value="F:carbohydrate:proton symporter activity"/>
    <property type="evidence" value="ECO:0007669"/>
    <property type="project" value="TreeGrafter"/>
</dbReference>
<comment type="subcellular location">
    <subcellularLocation>
        <location evidence="1">Membrane</location>
        <topology evidence="1">Multi-pass membrane protein</topology>
    </subcellularLocation>
</comment>
<feature type="transmembrane region" description="Helical" evidence="6">
    <location>
        <begin position="175"/>
        <end position="198"/>
    </location>
</feature>
<dbReference type="EMBL" id="NKCK01000335">
    <property type="protein sequence ID" value="RSL84931.1"/>
    <property type="molecule type" value="Genomic_DNA"/>
</dbReference>
<gene>
    <name evidence="8" type="ORF">CEP52_016297</name>
</gene>
<dbReference type="PROSITE" id="PS50850">
    <property type="entry name" value="MFS"/>
    <property type="match status" value="1"/>
</dbReference>
<keyword evidence="5 6" id="KW-0472">Membrane</keyword>
<dbReference type="GO" id="GO:0016020">
    <property type="term" value="C:membrane"/>
    <property type="evidence" value="ECO:0007669"/>
    <property type="project" value="UniProtKB-SubCell"/>
</dbReference>
<dbReference type="InterPro" id="IPR020846">
    <property type="entry name" value="MFS_dom"/>
</dbReference>
<keyword evidence="4 6" id="KW-1133">Transmembrane helix</keyword>
<evidence type="ECO:0000256" key="4">
    <source>
        <dbReference type="ARBA" id="ARBA00022989"/>
    </source>
</evidence>
<dbReference type="InterPro" id="IPR036259">
    <property type="entry name" value="MFS_trans_sf"/>
</dbReference>